<keyword evidence="2" id="KW-0732">Signal</keyword>
<comment type="caution">
    <text evidence="4">The sequence shown here is derived from an EMBL/GenBank/DDBJ whole genome shotgun (WGS) entry which is preliminary data.</text>
</comment>
<keyword evidence="5" id="KW-1185">Reference proteome</keyword>
<accession>A0A8S3QSI7</accession>
<evidence type="ECO:0000256" key="1">
    <source>
        <dbReference type="ARBA" id="ARBA00023157"/>
    </source>
</evidence>
<dbReference type="InterPro" id="IPR002870">
    <property type="entry name" value="Peptidase_M12B_N"/>
</dbReference>
<keyword evidence="1" id="KW-1015">Disulfide bond</keyword>
<dbReference type="EMBL" id="CAJPWZ010000548">
    <property type="protein sequence ID" value="CAG2196168.1"/>
    <property type="molecule type" value="Genomic_DNA"/>
</dbReference>
<feature type="chain" id="PRO_5035759455" description="Peptidase M12B propeptide domain-containing protein" evidence="2">
    <location>
        <begin position="19"/>
        <end position="278"/>
    </location>
</feature>
<organism evidence="4 5">
    <name type="scientific">Mytilus edulis</name>
    <name type="common">Blue mussel</name>
    <dbReference type="NCBI Taxonomy" id="6550"/>
    <lineage>
        <taxon>Eukaryota</taxon>
        <taxon>Metazoa</taxon>
        <taxon>Spiralia</taxon>
        <taxon>Lophotrochozoa</taxon>
        <taxon>Mollusca</taxon>
        <taxon>Bivalvia</taxon>
        <taxon>Autobranchia</taxon>
        <taxon>Pteriomorphia</taxon>
        <taxon>Mytilida</taxon>
        <taxon>Mytiloidea</taxon>
        <taxon>Mytilidae</taxon>
        <taxon>Mytilinae</taxon>
        <taxon>Mytilus</taxon>
    </lineage>
</organism>
<dbReference type="Pfam" id="PF01562">
    <property type="entry name" value="Pep_M12B_propep"/>
    <property type="match status" value="1"/>
</dbReference>
<evidence type="ECO:0000313" key="4">
    <source>
        <dbReference type="EMBL" id="CAG2196168.1"/>
    </source>
</evidence>
<evidence type="ECO:0000259" key="3">
    <source>
        <dbReference type="Pfam" id="PF01562"/>
    </source>
</evidence>
<dbReference type="AlphaFoldDB" id="A0A8S3QSI7"/>
<gene>
    <name evidence="4" type="ORF">MEDL_11079</name>
</gene>
<dbReference type="Proteomes" id="UP000683360">
    <property type="component" value="Unassembled WGS sequence"/>
</dbReference>
<protein>
    <recommendedName>
        <fullName evidence="3">Peptidase M12B propeptide domain-containing protein</fullName>
    </recommendedName>
</protein>
<feature type="signal peptide" evidence="2">
    <location>
        <begin position="1"/>
        <end position="18"/>
    </location>
</feature>
<evidence type="ECO:0000313" key="5">
    <source>
        <dbReference type="Proteomes" id="UP000683360"/>
    </source>
</evidence>
<reference evidence="4" key="1">
    <citation type="submission" date="2021-03" db="EMBL/GenBank/DDBJ databases">
        <authorList>
            <person name="Bekaert M."/>
        </authorList>
    </citation>
    <scope>NUCLEOTIDE SEQUENCE</scope>
</reference>
<proteinExistence type="predicted"/>
<evidence type="ECO:0000256" key="2">
    <source>
        <dbReference type="SAM" id="SignalP"/>
    </source>
</evidence>
<feature type="domain" description="Peptidase M12B propeptide" evidence="3">
    <location>
        <begin position="39"/>
        <end position="105"/>
    </location>
</feature>
<sequence length="278" mass="31208">MFICKLVHICLFVHVVYANHGSIDEKLGYYETLESVDIESVAKRSIGDSPHNKHVKFSALGRNFSLNLEVAKGLFTQDFKVHLVNSDGTFSDEHLDTNSFYYGTLDAKTHLVINRNDIFFTPLSKKMSMWKFVTKKRSPDDIVLRLPNPDNATNKDAADKIKAANTEIVNSLATDESTTSTKRGVKRKASNNHYTPETRAKIAKYATEHGNVAAARKFSKDLQLDIKESAVRAMKPKQPENYQLTLSTKKVNFIVSSTRPLQSTKCLHNLSSTLTRPG</sequence>
<name>A0A8S3QSI7_MYTED</name>
<dbReference type="OrthoDB" id="413122at2759"/>